<dbReference type="Gene3D" id="2.120.10.30">
    <property type="entry name" value="TolB, C-terminal domain"/>
    <property type="match status" value="1"/>
</dbReference>
<reference evidence="2 3" key="1">
    <citation type="submission" date="2017-02" db="EMBL/GenBank/DDBJ databases">
        <authorList>
            <person name="Peterson S.W."/>
        </authorList>
    </citation>
    <scope>NUCLEOTIDE SEQUENCE [LARGE SCALE GENOMIC DNA]</scope>
    <source>
        <strain evidence="2 3">DSM 25262</strain>
    </source>
</reference>
<dbReference type="EMBL" id="FUZU01000001">
    <property type="protein sequence ID" value="SKC41227.1"/>
    <property type="molecule type" value="Genomic_DNA"/>
</dbReference>
<protein>
    <recommendedName>
        <fullName evidence="4">ATP/GTP-binding protein</fullName>
    </recommendedName>
</protein>
<accession>A0A1T5IPY8</accession>
<dbReference type="SUPFAM" id="SSF63829">
    <property type="entry name" value="Calcium-dependent phosphotriesterase"/>
    <property type="match status" value="1"/>
</dbReference>
<evidence type="ECO:0000256" key="1">
    <source>
        <dbReference type="SAM" id="SignalP"/>
    </source>
</evidence>
<evidence type="ECO:0000313" key="2">
    <source>
        <dbReference type="EMBL" id="SKC41227.1"/>
    </source>
</evidence>
<feature type="chain" id="PRO_5012549783" description="ATP/GTP-binding protein" evidence="1">
    <location>
        <begin position="25"/>
        <end position="281"/>
    </location>
</feature>
<keyword evidence="1" id="KW-0732">Signal</keyword>
<dbReference type="STRING" id="688867.SAMN05660236_0263"/>
<dbReference type="InterPro" id="IPR011042">
    <property type="entry name" value="6-blade_b-propeller_TolB-like"/>
</dbReference>
<dbReference type="RefSeq" id="WP_143785557.1">
    <property type="nucleotide sequence ID" value="NZ_FUZU01000001.1"/>
</dbReference>
<gene>
    <name evidence="2" type="ORF">SAMN05660236_0263</name>
</gene>
<keyword evidence="3" id="KW-1185">Reference proteome</keyword>
<sequence length="281" mass="30996">MKKHTTLKNFTVLLLILVAFCANAQTLTMKWKSDTVFRVPESVYVDAKNNVLYVANIDGKSDEKDGKGFISKVSPEGKVITLEWVTGLNAPKGMGIYKNNLYVADLSRIVTIDIATGKPTFTEVEGAIFLNDVTTDEKGNVYVSDSRTGKIHKFANGKAEVYYENAEIKSTNGVLAMKDALYFVDFQTGNFYKLDWSKKLSKVGTAAPGGDGIVSVGKNEFIISSWYGEVYLVDSTGKATRLLDTKEQKLNSADVDYDSKTKTLYIPTFFGNSIAAYTVQK</sequence>
<evidence type="ECO:0000313" key="3">
    <source>
        <dbReference type="Proteomes" id="UP000190961"/>
    </source>
</evidence>
<evidence type="ECO:0008006" key="4">
    <source>
        <dbReference type="Google" id="ProtNLM"/>
    </source>
</evidence>
<dbReference type="OrthoDB" id="7675395at2"/>
<dbReference type="Proteomes" id="UP000190961">
    <property type="component" value="Unassembled WGS sequence"/>
</dbReference>
<feature type="signal peptide" evidence="1">
    <location>
        <begin position="1"/>
        <end position="24"/>
    </location>
</feature>
<organism evidence="2 3">
    <name type="scientific">Ohtaekwangia koreensis</name>
    <dbReference type="NCBI Taxonomy" id="688867"/>
    <lineage>
        <taxon>Bacteria</taxon>
        <taxon>Pseudomonadati</taxon>
        <taxon>Bacteroidota</taxon>
        <taxon>Cytophagia</taxon>
        <taxon>Cytophagales</taxon>
        <taxon>Fulvivirgaceae</taxon>
        <taxon>Ohtaekwangia</taxon>
    </lineage>
</organism>
<proteinExistence type="predicted"/>
<name>A0A1T5IPY8_9BACT</name>
<dbReference type="AlphaFoldDB" id="A0A1T5IPY8"/>